<comment type="caution">
    <text evidence="2">The sequence shown here is derived from an EMBL/GenBank/DDBJ whole genome shotgun (WGS) entry which is preliminary data.</text>
</comment>
<organism evidence="2 3">
    <name type="scientific">Trebonia kvetii</name>
    <dbReference type="NCBI Taxonomy" id="2480626"/>
    <lineage>
        <taxon>Bacteria</taxon>
        <taxon>Bacillati</taxon>
        <taxon>Actinomycetota</taxon>
        <taxon>Actinomycetes</taxon>
        <taxon>Streptosporangiales</taxon>
        <taxon>Treboniaceae</taxon>
        <taxon>Trebonia</taxon>
    </lineage>
</organism>
<proteinExistence type="predicted"/>
<evidence type="ECO:0000313" key="3">
    <source>
        <dbReference type="Proteomes" id="UP000460272"/>
    </source>
</evidence>
<gene>
    <name evidence="2" type="ORF">EAS64_12490</name>
</gene>
<evidence type="ECO:0008006" key="4">
    <source>
        <dbReference type="Google" id="ProtNLM"/>
    </source>
</evidence>
<dbReference type="RefSeq" id="WP_145853078.1">
    <property type="nucleotide sequence ID" value="NZ_RPFW01000002.1"/>
</dbReference>
<dbReference type="AlphaFoldDB" id="A0A6P2C4E6"/>
<feature type="chain" id="PRO_5026664512" description="Ig-like domain-containing protein" evidence="1">
    <location>
        <begin position="24"/>
        <end position="371"/>
    </location>
</feature>
<keyword evidence="3" id="KW-1185">Reference proteome</keyword>
<dbReference type="EMBL" id="RPFW01000002">
    <property type="protein sequence ID" value="TVZ05375.1"/>
    <property type="molecule type" value="Genomic_DNA"/>
</dbReference>
<evidence type="ECO:0000313" key="2">
    <source>
        <dbReference type="EMBL" id="TVZ05375.1"/>
    </source>
</evidence>
<accession>A0A6P2C4E6</accession>
<name>A0A6P2C4E6_9ACTN</name>
<sequence length="371" mass="38293">MRRMMAGLVVVTLAAGAAIVAWRAESEGGSSTFDENYPTANTISCASATACLAVGSAERGTPRTSVPVVQAFNAGTWRTVAVKAPGKPGSRTTLTGVSCPAAGYCLAVGEYDPGDRGLPRPYAMSWDGASLSPAVRLPLPTASDLEEMGGVSCPAVNRCVVTGNVPRGEIIWTWNGSAWSMMSVPTPDTVADEYFDSVQCTTVTDCMVAGRESAGSSTVPAAASWNGRSFTRLRPPAPTGMSTAGYSGLSCATREHCAFTGLGYASHGSPITSFLEMWNGRTWKLTTWRGPKAGDYAELSAVSCRTANDCVAVGSDGPDTGQRAAALTWDGANWKAARVPGPGPGKMSVFYGVSCAKTGGCTAIGERGAIP</sequence>
<feature type="signal peptide" evidence="1">
    <location>
        <begin position="1"/>
        <end position="23"/>
    </location>
</feature>
<dbReference type="Proteomes" id="UP000460272">
    <property type="component" value="Unassembled WGS sequence"/>
</dbReference>
<keyword evidence="1" id="KW-0732">Signal</keyword>
<evidence type="ECO:0000256" key="1">
    <source>
        <dbReference type="SAM" id="SignalP"/>
    </source>
</evidence>
<dbReference type="OrthoDB" id="4847885at2"/>
<reference evidence="2 3" key="1">
    <citation type="submission" date="2018-11" db="EMBL/GenBank/DDBJ databases">
        <title>Trebonia kvetii gen.nov., sp.nov., a novel acidophilic actinobacterium, and proposal of the new actinobacterial family Treboniaceae fam. nov.</title>
        <authorList>
            <person name="Rapoport D."/>
            <person name="Sagova-Mareckova M."/>
            <person name="Sedlacek I."/>
            <person name="Provaznik J."/>
            <person name="Kralova S."/>
            <person name="Pavlinic D."/>
            <person name="Benes V."/>
            <person name="Kopecky J."/>
        </authorList>
    </citation>
    <scope>NUCLEOTIDE SEQUENCE [LARGE SCALE GENOMIC DNA]</scope>
    <source>
        <strain evidence="2 3">15Tr583</strain>
    </source>
</reference>
<protein>
    <recommendedName>
        <fullName evidence="4">Ig-like domain-containing protein</fullName>
    </recommendedName>
</protein>